<dbReference type="EMBL" id="JACHXD010000045">
    <property type="protein sequence ID" value="MBB3122507.1"/>
    <property type="molecule type" value="Genomic_DNA"/>
</dbReference>
<sequence>MQKFVKLKRGLGPINDWYERCKRDQIPYVVVDKGNKYAVVRWDYIAFTADRDSMIDKNQDKHLEEFKELFHKYSNKKSSFEIGGGLVDFYDIENEKAAEMASDLYDIVAKIYE</sequence>
<name>A0A7W5BG25_9BURK</name>
<comment type="caution">
    <text evidence="1">The sequence shown here is derived from an EMBL/GenBank/DDBJ whole genome shotgun (WGS) entry which is preliminary data.</text>
</comment>
<evidence type="ECO:0000313" key="2">
    <source>
        <dbReference type="Proteomes" id="UP000541535"/>
    </source>
</evidence>
<dbReference type="Proteomes" id="UP000541535">
    <property type="component" value="Unassembled WGS sequence"/>
</dbReference>
<keyword evidence="2" id="KW-1185">Reference proteome</keyword>
<protein>
    <submittedName>
        <fullName evidence="1">Uncharacterized protein</fullName>
    </submittedName>
</protein>
<proteinExistence type="predicted"/>
<organism evidence="1 2">
    <name type="scientific">Pseudoduganella violacea</name>
    <dbReference type="NCBI Taxonomy" id="1715466"/>
    <lineage>
        <taxon>Bacteria</taxon>
        <taxon>Pseudomonadati</taxon>
        <taxon>Pseudomonadota</taxon>
        <taxon>Betaproteobacteria</taxon>
        <taxon>Burkholderiales</taxon>
        <taxon>Oxalobacteraceae</taxon>
        <taxon>Telluria group</taxon>
        <taxon>Pseudoduganella</taxon>
    </lineage>
</organism>
<gene>
    <name evidence="1" type="ORF">FHS03_005609</name>
</gene>
<dbReference type="RefSeq" id="WP_183444176.1">
    <property type="nucleotide sequence ID" value="NZ_JACHXD010000045.1"/>
</dbReference>
<evidence type="ECO:0000313" key="1">
    <source>
        <dbReference type="EMBL" id="MBB3122507.1"/>
    </source>
</evidence>
<dbReference type="AlphaFoldDB" id="A0A7W5BG25"/>
<accession>A0A7W5BG25</accession>
<reference evidence="1 2" key="1">
    <citation type="submission" date="2020-08" db="EMBL/GenBank/DDBJ databases">
        <title>Genomic Encyclopedia of Type Strains, Phase III (KMG-III): the genomes of soil and plant-associated and newly described type strains.</title>
        <authorList>
            <person name="Whitman W."/>
        </authorList>
    </citation>
    <scope>NUCLEOTIDE SEQUENCE [LARGE SCALE GENOMIC DNA]</scope>
    <source>
        <strain evidence="1 2">CECT 8897</strain>
    </source>
</reference>